<evidence type="ECO:0000256" key="2">
    <source>
        <dbReference type="ARBA" id="ARBA00022771"/>
    </source>
</evidence>
<dbReference type="GeneID" id="5005803"/>
<dbReference type="Proteomes" id="UP000001568">
    <property type="component" value="Chromosome 15"/>
</dbReference>
<protein>
    <recommendedName>
        <fullName evidence="6">C3H1-type domain-containing protein</fullName>
    </recommendedName>
</protein>
<organism evidence="7 8">
    <name type="scientific">Ostreococcus lucimarinus (strain CCE9901)</name>
    <dbReference type="NCBI Taxonomy" id="436017"/>
    <lineage>
        <taxon>Eukaryota</taxon>
        <taxon>Viridiplantae</taxon>
        <taxon>Chlorophyta</taxon>
        <taxon>Mamiellophyceae</taxon>
        <taxon>Mamiellales</taxon>
        <taxon>Bathycoccaceae</taxon>
        <taxon>Ostreococcus</taxon>
    </lineage>
</organism>
<dbReference type="GO" id="GO:0008270">
    <property type="term" value="F:zinc ion binding"/>
    <property type="evidence" value="ECO:0007669"/>
    <property type="project" value="UniProtKB-KW"/>
</dbReference>
<reference evidence="7 8" key="1">
    <citation type="journal article" date="2007" name="Proc. Natl. Acad. Sci. U.S.A.">
        <title>The tiny eukaryote Ostreococcus provides genomic insights into the paradox of plankton speciation.</title>
        <authorList>
            <person name="Palenik B."/>
            <person name="Grimwood J."/>
            <person name="Aerts A."/>
            <person name="Rouze P."/>
            <person name="Salamov A."/>
            <person name="Putnam N."/>
            <person name="Dupont C."/>
            <person name="Jorgensen R."/>
            <person name="Derelle E."/>
            <person name="Rombauts S."/>
            <person name="Zhou K."/>
            <person name="Otillar R."/>
            <person name="Merchant S.S."/>
            <person name="Podell S."/>
            <person name="Gaasterland T."/>
            <person name="Napoli C."/>
            <person name="Gendler K."/>
            <person name="Manuell A."/>
            <person name="Tai V."/>
            <person name="Vallon O."/>
            <person name="Piganeau G."/>
            <person name="Jancek S."/>
            <person name="Heijde M."/>
            <person name="Jabbari K."/>
            <person name="Bowler C."/>
            <person name="Lohr M."/>
            <person name="Robbens S."/>
            <person name="Werner G."/>
            <person name="Dubchak I."/>
            <person name="Pazour G.J."/>
            <person name="Ren Q."/>
            <person name="Paulsen I."/>
            <person name="Delwiche C."/>
            <person name="Schmutz J."/>
            <person name="Rokhsar D."/>
            <person name="Van de Peer Y."/>
            <person name="Moreau H."/>
            <person name="Grigoriev I.V."/>
        </authorList>
    </citation>
    <scope>NUCLEOTIDE SEQUENCE [LARGE SCALE GENOMIC DNA]</scope>
    <source>
        <strain evidence="7 8">CCE9901</strain>
    </source>
</reference>
<evidence type="ECO:0000313" key="7">
    <source>
        <dbReference type="EMBL" id="ABO99961.1"/>
    </source>
</evidence>
<dbReference type="RefSeq" id="XP_001421668.1">
    <property type="nucleotide sequence ID" value="XM_001421631.1"/>
</dbReference>
<feature type="domain" description="C3H1-type" evidence="6">
    <location>
        <begin position="259"/>
        <end position="286"/>
    </location>
</feature>
<feature type="region of interest" description="Disordered" evidence="5">
    <location>
        <begin position="151"/>
        <end position="171"/>
    </location>
</feature>
<accession>A4S8Q3</accession>
<dbReference type="InterPro" id="IPR000571">
    <property type="entry name" value="Znf_CCCH"/>
</dbReference>
<dbReference type="PROSITE" id="PS50103">
    <property type="entry name" value="ZF_C3H1"/>
    <property type="match status" value="1"/>
</dbReference>
<dbReference type="OMA" id="TISDKVW"/>
<dbReference type="AlphaFoldDB" id="A4S8Q3"/>
<keyword evidence="3 4" id="KW-0862">Zinc</keyword>
<dbReference type="SUPFAM" id="SSF90229">
    <property type="entry name" value="CCCH zinc finger"/>
    <property type="match status" value="1"/>
</dbReference>
<evidence type="ECO:0000259" key="6">
    <source>
        <dbReference type="PROSITE" id="PS50103"/>
    </source>
</evidence>
<dbReference type="Pfam" id="PF00642">
    <property type="entry name" value="zf-CCCH"/>
    <property type="match status" value="1"/>
</dbReference>
<dbReference type="HOGENOM" id="CLU_931865_0_0_1"/>
<sequence length="299" mass="30166">MNADEMIADGDANGVDVRALDEAMAMDDDHASARKSASSAPANANPPLPPNARPRHEGRGGANGHGGERRRGGGERGGGRGGGRFQQRERAPTRPGWFATGEVDEHSGRPAHSGQCEGCRVSTVVNFRPVVGGNPPLCGVCLDSLKAATAGGSVDGDNASGGPNRGRRGGRNGAMMMMGMPHQGGFQGGARFSPYASGGQMVMIDPRMMAAYGGGRGGGMMAAYGAAGAGGGGGRGKNRTWTREGGDAGAGVGGQEDVDTSGIPCIFFQRGACRAGDSCKYSHSGEGSGAAPAEMNVEM</sequence>
<evidence type="ECO:0000313" key="8">
    <source>
        <dbReference type="Proteomes" id="UP000001568"/>
    </source>
</evidence>
<evidence type="ECO:0000256" key="3">
    <source>
        <dbReference type="ARBA" id="ARBA00022833"/>
    </source>
</evidence>
<dbReference type="InterPro" id="IPR036855">
    <property type="entry name" value="Znf_CCCH_sf"/>
</dbReference>
<feature type="zinc finger region" description="C3H1-type" evidence="4">
    <location>
        <begin position="259"/>
        <end position="286"/>
    </location>
</feature>
<name>A4S8Q3_OSTLU</name>
<evidence type="ECO:0000256" key="5">
    <source>
        <dbReference type="SAM" id="MobiDB-lite"/>
    </source>
</evidence>
<dbReference type="KEGG" id="olu:OSTLU_27930"/>
<proteinExistence type="predicted"/>
<evidence type="ECO:0000256" key="4">
    <source>
        <dbReference type="PROSITE-ProRule" id="PRU00723"/>
    </source>
</evidence>
<keyword evidence="1 4" id="KW-0479">Metal-binding</keyword>
<feature type="compositionally biased region" description="Low complexity" evidence="5">
    <location>
        <begin position="34"/>
        <end position="43"/>
    </location>
</feature>
<feature type="region of interest" description="Disordered" evidence="5">
    <location>
        <begin position="19"/>
        <end position="116"/>
    </location>
</feature>
<dbReference type="SMART" id="SM00356">
    <property type="entry name" value="ZnF_C3H1"/>
    <property type="match status" value="1"/>
</dbReference>
<feature type="compositionally biased region" description="Basic and acidic residues" evidence="5">
    <location>
        <begin position="66"/>
        <end position="78"/>
    </location>
</feature>
<dbReference type="EMBL" id="CP000595">
    <property type="protein sequence ID" value="ABO99961.1"/>
    <property type="molecule type" value="Genomic_DNA"/>
</dbReference>
<keyword evidence="2 4" id="KW-0863">Zinc-finger</keyword>
<evidence type="ECO:0000256" key="1">
    <source>
        <dbReference type="ARBA" id="ARBA00022723"/>
    </source>
</evidence>
<gene>
    <name evidence="7" type="ORF">OSTLU_27930</name>
</gene>
<dbReference type="Gramene" id="ABO99961">
    <property type="protein sequence ID" value="ABO99961"/>
    <property type="gene ID" value="OSTLU_27930"/>
</dbReference>
<keyword evidence="8" id="KW-1185">Reference proteome</keyword>
<dbReference type="Gene3D" id="4.10.1000.10">
    <property type="entry name" value="Zinc finger, CCCH-type"/>
    <property type="match status" value="1"/>
</dbReference>
<dbReference type="OrthoDB" id="498922at2759"/>